<dbReference type="AlphaFoldDB" id="A0A0J9WUV3"/>
<name>A0A0J9WUV3_FUSO4</name>
<dbReference type="VEuPathDB" id="FungiDB:FOXG_22232"/>
<accession>A0A0J9WUV3</accession>
<evidence type="ECO:0000313" key="1">
    <source>
        <dbReference type="EMBL" id="KNB18432.1"/>
    </source>
</evidence>
<evidence type="ECO:0000313" key="2">
    <source>
        <dbReference type="Proteomes" id="UP000009097"/>
    </source>
</evidence>
<dbReference type="KEGG" id="fox:FOXG_22232"/>
<dbReference type="Proteomes" id="UP000009097">
    <property type="component" value="Unassembled WGS sequence"/>
</dbReference>
<dbReference type="RefSeq" id="XP_018256477.1">
    <property type="nucleotide sequence ID" value="XM_018402631.1"/>
</dbReference>
<protein>
    <submittedName>
        <fullName evidence="1">Uncharacterized protein</fullName>
    </submittedName>
</protein>
<gene>
    <name evidence="1" type="ORF">FOXG_22232</name>
</gene>
<proteinExistence type="predicted"/>
<dbReference type="GeneID" id="28962938"/>
<dbReference type="EMBL" id="DS231726">
    <property type="protein sequence ID" value="KNB18432.1"/>
    <property type="molecule type" value="Genomic_DNA"/>
</dbReference>
<sequence>MQLPNHSGQEIPVSRLHLPRASLPLHGEFLLRRYTALLRGEGPWTSFGDDQLDVIDGVVYMIEECPASGPYFGKKCLYIAITTAAAATISDTHL</sequence>
<organism evidence="1 2">
    <name type="scientific">Fusarium oxysporum f. sp. lycopersici (strain 4287 / CBS 123668 / FGSC 9935 / NRRL 34936)</name>
    <name type="common">Fusarium vascular wilt of tomato</name>
    <dbReference type="NCBI Taxonomy" id="426428"/>
    <lineage>
        <taxon>Eukaryota</taxon>
        <taxon>Fungi</taxon>
        <taxon>Dikarya</taxon>
        <taxon>Ascomycota</taxon>
        <taxon>Pezizomycotina</taxon>
        <taxon>Sordariomycetes</taxon>
        <taxon>Hypocreomycetidae</taxon>
        <taxon>Hypocreales</taxon>
        <taxon>Nectriaceae</taxon>
        <taxon>Fusarium</taxon>
        <taxon>Fusarium oxysporum species complex</taxon>
    </lineage>
</organism>
<reference evidence="1" key="1">
    <citation type="submission" date="2007-04" db="EMBL/GenBank/DDBJ databases">
        <authorList>
            <consortium name="The Broad Institute Genome Sequencing Platform"/>
            <person name="Birren B."/>
            <person name="Lander E."/>
            <person name="Galagan J."/>
            <person name="Nusbaum C."/>
            <person name="Devon K."/>
            <person name="Ma L.-J."/>
            <person name="Jaffe D."/>
            <person name="Butler J."/>
            <person name="Alvarez P."/>
            <person name="Gnerre S."/>
            <person name="Grabherr M."/>
            <person name="Kleber M."/>
            <person name="Mauceli E."/>
            <person name="Brockman W."/>
            <person name="MacCallum I.A."/>
            <person name="Young S."/>
            <person name="LaButti K."/>
            <person name="DeCaprio D."/>
            <person name="Crawford M."/>
            <person name="Koehrsen M."/>
            <person name="Engels R."/>
            <person name="Montgomery P."/>
            <person name="Pearson M."/>
            <person name="Howarth C."/>
            <person name="Larson L."/>
            <person name="White J."/>
            <person name="O'Leary S."/>
            <person name="Kodira C."/>
            <person name="Zeng Q."/>
            <person name="Yandava C."/>
            <person name="Alvarado L."/>
            <person name="Kistler C."/>
            <person name="Shim W.-B."/>
            <person name="Kang S."/>
            <person name="Woloshuk C."/>
        </authorList>
    </citation>
    <scope>NUCLEOTIDE SEQUENCE</scope>
    <source>
        <strain evidence="1">4287</strain>
    </source>
</reference>
<reference evidence="1" key="2">
    <citation type="journal article" date="2010" name="Nature">
        <title>Comparative genomics reveals mobile pathogenicity chromosomes in Fusarium.</title>
        <authorList>
            <person name="Ma L.J."/>
            <person name="van der Does H.C."/>
            <person name="Borkovich K.A."/>
            <person name="Coleman J.J."/>
            <person name="Daboussi M.J."/>
            <person name="Di Pietro A."/>
            <person name="Dufresne M."/>
            <person name="Freitag M."/>
            <person name="Grabherr M."/>
            <person name="Henrissat B."/>
            <person name="Houterman P.M."/>
            <person name="Kang S."/>
            <person name="Shim W.B."/>
            <person name="Woloshuk C."/>
            <person name="Xie X."/>
            <person name="Xu J.R."/>
            <person name="Antoniw J."/>
            <person name="Baker S.E."/>
            <person name="Bluhm B.H."/>
            <person name="Breakspear A."/>
            <person name="Brown D.W."/>
            <person name="Butchko R.A."/>
            <person name="Chapman S."/>
            <person name="Coulson R."/>
            <person name="Coutinho P.M."/>
            <person name="Danchin E.G."/>
            <person name="Diener A."/>
            <person name="Gale L.R."/>
            <person name="Gardiner D.M."/>
            <person name="Goff S."/>
            <person name="Hammond-Kosack K.E."/>
            <person name="Hilburn K."/>
            <person name="Hua-Van A."/>
            <person name="Jonkers W."/>
            <person name="Kazan K."/>
            <person name="Kodira C.D."/>
            <person name="Koehrsen M."/>
            <person name="Kumar L."/>
            <person name="Lee Y.H."/>
            <person name="Li L."/>
            <person name="Manners J.M."/>
            <person name="Miranda-Saavedra D."/>
            <person name="Mukherjee M."/>
            <person name="Park G."/>
            <person name="Park J."/>
            <person name="Park S.Y."/>
            <person name="Proctor R.H."/>
            <person name="Regev A."/>
            <person name="Ruiz-Roldan M.C."/>
            <person name="Sain D."/>
            <person name="Sakthikumar S."/>
            <person name="Sykes S."/>
            <person name="Schwartz D.C."/>
            <person name="Turgeon B.G."/>
            <person name="Wapinski I."/>
            <person name="Yoder O."/>
            <person name="Young S."/>
            <person name="Zeng Q."/>
            <person name="Zhou S."/>
            <person name="Galagan J."/>
            <person name="Cuomo C.A."/>
            <person name="Kistler H.C."/>
            <person name="Rep M."/>
        </authorList>
    </citation>
    <scope>NUCLEOTIDE SEQUENCE [LARGE SCALE GENOMIC DNA]</scope>
    <source>
        <strain evidence="1">4287</strain>
    </source>
</reference>